<evidence type="ECO:0000259" key="3">
    <source>
        <dbReference type="Pfam" id="PF25954"/>
    </source>
</evidence>
<dbReference type="SUPFAM" id="SSF111369">
    <property type="entry name" value="HlyD-like secretion proteins"/>
    <property type="match status" value="1"/>
</dbReference>
<name>A0ABP8N8J4_9BACT</name>
<comment type="caution">
    <text evidence="4">The sequence shown here is derived from an EMBL/GenBank/DDBJ whole genome shotgun (WGS) entry which is preliminary data.</text>
</comment>
<dbReference type="Gene3D" id="2.40.30.170">
    <property type="match status" value="1"/>
</dbReference>
<evidence type="ECO:0000256" key="1">
    <source>
        <dbReference type="SAM" id="SignalP"/>
    </source>
</evidence>
<accession>A0ABP8N8J4</accession>
<reference evidence="5" key="1">
    <citation type="journal article" date="2019" name="Int. J. Syst. Evol. Microbiol.">
        <title>The Global Catalogue of Microorganisms (GCM) 10K type strain sequencing project: providing services to taxonomists for standard genome sequencing and annotation.</title>
        <authorList>
            <consortium name="The Broad Institute Genomics Platform"/>
            <consortium name="The Broad Institute Genome Sequencing Center for Infectious Disease"/>
            <person name="Wu L."/>
            <person name="Ma J."/>
        </authorList>
    </citation>
    <scope>NUCLEOTIDE SEQUENCE [LARGE SCALE GENOMIC DNA]</scope>
    <source>
        <strain evidence="5">JCM 17759</strain>
    </source>
</reference>
<dbReference type="InterPro" id="IPR058625">
    <property type="entry name" value="MdtA-like_BSH"/>
</dbReference>
<dbReference type="PANTHER" id="PTHR30469">
    <property type="entry name" value="MULTIDRUG RESISTANCE PROTEIN MDTA"/>
    <property type="match status" value="1"/>
</dbReference>
<dbReference type="Pfam" id="PF25917">
    <property type="entry name" value="BSH_RND"/>
    <property type="match status" value="1"/>
</dbReference>
<sequence length="313" mass="34646">MIFRYPRTEFSLGFMALALISTTQSFAQKPGKTQQLEPQQLEVSEAQVSLIHNTFIASPISGVVETVLVKEGNRVQPDALLIQLDDQRFRTELEAAVAAHRAAKLESDSDVDARYARRAKEFHIRQLEQSKQANSKFPGAISDSEVEKLQLVVDQAVLAIEQAEHKQQIAIAHTSEKQAAVKIAEQRVRDHAIRASVGGQVAEITVQPGESVESGEPLIRVISLDPIRVECFIDGRKYGSELVGRHVQFVCDELPLHEQDLNRAATFDGSVTFVSPEVHPVTGQVRLWATVSNPQTRLRSGMRGRLVITAESN</sequence>
<dbReference type="Proteomes" id="UP001500840">
    <property type="component" value="Unassembled WGS sequence"/>
</dbReference>
<protein>
    <submittedName>
        <fullName evidence="4">HlyD family efflux transporter periplasmic adaptor subunit</fullName>
    </submittedName>
</protein>
<dbReference type="Gene3D" id="2.40.50.100">
    <property type="match status" value="1"/>
</dbReference>
<gene>
    <name evidence="4" type="ORF">GCM10023156_47940</name>
</gene>
<feature type="signal peptide" evidence="1">
    <location>
        <begin position="1"/>
        <end position="27"/>
    </location>
</feature>
<feature type="chain" id="PRO_5045712591" evidence="1">
    <location>
        <begin position="28"/>
        <end position="313"/>
    </location>
</feature>
<dbReference type="Pfam" id="PF25954">
    <property type="entry name" value="Beta-barrel_RND_2"/>
    <property type="match status" value="1"/>
</dbReference>
<dbReference type="Gene3D" id="1.10.287.470">
    <property type="entry name" value="Helix hairpin bin"/>
    <property type="match status" value="1"/>
</dbReference>
<feature type="domain" description="Multidrug resistance protein MdtA-like barrel-sandwich hybrid" evidence="2">
    <location>
        <begin position="56"/>
        <end position="221"/>
    </location>
</feature>
<dbReference type="PANTHER" id="PTHR30469:SF15">
    <property type="entry name" value="HLYD FAMILY OF SECRETION PROTEINS"/>
    <property type="match status" value="1"/>
</dbReference>
<evidence type="ECO:0000313" key="5">
    <source>
        <dbReference type="Proteomes" id="UP001500840"/>
    </source>
</evidence>
<organism evidence="4 5">
    <name type="scientific">Novipirellula rosea</name>
    <dbReference type="NCBI Taxonomy" id="1031540"/>
    <lineage>
        <taxon>Bacteria</taxon>
        <taxon>Pseudomonadati</taxon>
        <taxon>Planctomycetota</taxon>
        <taxon>Planctomycetia</taxon>
        <taxon>Pirellulales</taxon>
        <taxon>Pirellulaceae</taxon>
        <taxon>Novipirellula</taxon>
    </lineage>
</organism>
<dbReference type="EMBL" id="BAABGA010000064">
    <property type="protein sequence ID" value="GAA4463136.1"/>
    <property type="molecule type" value="Genomic_DNA"/>
</dbReference>
<feature type="domain" description="CusB-like beta-barrel" evidence="3">
    <location>
        <begin position="265"/>
        <end position="311"/>
    </location>
</feature>
<evidence type="ECO:0000313" key="4">
    <source>
        <dbReference type="EMBL" id="GAA4463136.1"/>
    </source>
</evidence>
<proteinExistence type="predicted"/>
<keyword evidence="5" id="KW-1185">Reference proteome</keyword>
<dbReference type="InterPro" id="IPR058792">
    <property type="entry name" value="Beta-barrel_RND_2"/>
</dbReference>
<evidence type="ECO:0000259" key="2">
    <source>
        <dbReference type="Pfam" id="PF25917"/>
    </source>
</evidence>
<keyword evidence="1" id="KW-0732">Signal</keyword>